<reference evidence="9 10" key="1">
    <citation type="submission" date="2011-10" db="EMBL/GenBank/DDBJ databases">
        <title>The Genome Sequence of Lachnospiraceae bacterium ACC2.</title>
        <authorList>
            <consortium name="The Broad Institute Genome Sequencing Platform"/>
            <person name="Earl A."/>
            <person name="Ward D."/>
            <person name="Feldgarden M."/>
            <person name="Gevers D."/>
            <person name="Sizova M."/>
            <person name="Hazen A."/>
            <person name="Epstein S."/>
            <person name="Young S.K."/>
            <person name="Zeng Q."/>
            <person name="Gargeya S."/>
            <person name="Fitzgerald M."/>
            <person name="Haas B."/>
            <person name="Abouelleil A."/>
            <person name="Alvarado L."/>
            <person name="Arachchi H.M."/>
            <person name="Berlin A."/>
            <person name="Brown A."/>
            <person name="Chapman S.B."/>
            <person name="Chen Z."/>
            <person name="Dunbar C."/>
            <person name="Freedman E."/>
            <person name="Gearin G."/>
            <person name="Goldberg J."/>
            <person name="Griggs A."/>
            <person name="Gujja S."/>
            <person name="Heiman D."/>
            <person name="Howarth C."/>
            <person name="Larson L."/>
            <person name="Lui A."/>
            <person name="MacDonald P.J.P."/>
            <person name="Montmayeur A."/>
            <person name="Murphy C."/>
            <person name="Neiman D."/>
            <person name="Pearson M."/>
            <person name="Priest M."/>
            <person name="Roberts A."/>
            <person name="Saif S."/>
            <person name="Shea T."/>
            <person name="Shenoy N."/>
            <person name="Sisk P."/>
            <person name="Stolte C."/>
            <person name="Sykes S."/>
            <person name="Wortman J."/>
            <person name="Nusbaum C."/>
            <person name="Birren B."/>
        </authorList>
    </citation>
    <scope>NUCLEOTIDE SEQUENCE [LARGE SCALE GENOMIC DNA]</scope>
    <source>
        <strain evidence="9 10">ACC2</strain>
    </source>
</reference>
<dbReference type="Pfam" id="PF01032">
    <property type="entry name" value="FecCD"/>
    <property type="match status" value="1"/>
</dbReference>
<evidence type="ECO:0000256" key="3">
    <source>
        <dbReference type="ARBA" id="ARBA00022448"/>
    </source>
</evidence>
<evidence type="ECO:0000313" key="10">
    <source>
        <dbReference type="Proteomes" id="UP000018466"/>
    </source>
</evidence>
<evidence type="ECO:0000256" key="4">
    <source>
        <dbReference type="ARBA" id="ARBA00022475"/>
    </source>
</evidence>
<dbReference type="InterPro" id="IPR037294">
    <property type="entry name" value="ABC_BtuC-like"/>
</dbReference>
<keyword evidence="4" id="KW-1003">Cell membrane</keyword>
<evidence type="ECO:0000256" key="6">
    <source>
        <dbReference type="ARBA" id="ARBA00022989"/>
    </source>
</evidence>
<dbReference type="PANTHER" id="PTHR30472:SF25">
    <property type="entry name" value="ABC TRANSPORTER PERMEASE PROTEIN MJ0876-RELATED"/>
    <property type="match status" value="1"/>
</dbReference>
<evidence type="ECO:0000313" key="9">
    <source>
        <dbReference type="EMBL" id="EHO17645.1"/>
    </source>
</evidence>
<keyword evidence="3" id="KW-0813">Transport</keyword>
<dbReference type="Gene3D" id="1.10.3470.10">
    <property type="entry name" value="ABC transporter involved in vitamin B12 uptake, BtuC"/>
    <property type="match status" value="1"/>
</dbReference>
<dbReference type="AlphaFoldDB" id="A0AA36Y612"/>
<dbReference type="CDD" id="cd06550">
    <property type="entry name" value="TM_ABC_iron-siderophores_like"/>
    <property type="match status" value="1"/>
</dbReference>
<protein>
    <recommendedName>
        <fullName evidence="11">Iron ABC transporter permease</fullName>
    </recommendedName>
</protein>
<comment type="similarity">
    <text evidence="2">Belongs to the binding-protein-dependent transport system permease family. FecCD subfamily.</text>
</comment>
<gene>
    <name evidence="9" type="ORF">HMPREF9623_00499</name>
</gene>
<keyword evidence="5 8" id="KW-0812">Transmembrane</keyword>
<name>A0AA36Y612_9FIRM</name>
<comment type="caution">
    <text evidence="9">The sequence shown here is derived from an EMBL/GenBank/DDBJ whole genome shotgun (WGS) entry which is preliminary data.</text>
</comment>
<organism evidence="9 10">
    <name type="scientific">Stomatobaculum longum</name>
    <dbReference type="NCBI Taxonomy" id="796942"/>
    <lineage>
        <taxon>Bacteria</taxon>
        <taxon>Bacillati</taxon>
        <taxon>Bacillota</taxon>
        <taxon>Clostridia</taxon>
        <taxon>Lachnospirales</taxon>
        <taxon>Lachnospiraceae</taxon>
        <taxon>Stomatobaculum</taxon>
    </lineage>
</organism>
<feature type="transmembrane region" description="Helical" evidence="8">
    <location>
        <begin position="171"/>
        <end position="197"/>
    </location>
</feature>
<feature type="transmembrane region" description="Helical" evidence="8">
    <location>
        <begin position="125"/>
        <end position="151"/>
    </location>
</feature>
<sequence length="311" mass="32631">MSALLFGIALTLLFTWFSVFFGLHGAAGDVRRILCYVRVPRTLGALFSGTALGASGYLMQEALHNTLASPSVMGVNAGAGLFALLAALLFPAVTAARFVLAFLGALLSILLVLLIARRAGYSRSVIVLSGVAVSALMGAAVNGLVTFFPHAVADRQAFTLGGFAGLQYDGLFFSAVFILPGLLAGALLGGGIDLFALGDEVAQGLGLSVARHRLLTMVTATVLAAAAVCIGGLIGFLGLIVPNVLRRFFAGRMSARQMFTLSGLYGSALLIAADFLARRLFYPYELPVGLLLSLLGAPFFIWMLMHRKRGI</sequence>
<evidence type="ECO:0008006" key="11">
    <source>
        <dbReference type="Google" id="ProtNLM"/>
    </source>
</evidence>
<dbReference type="EMBL" id="AGEL01000004">
    <property type="protein sequence ID" value="EHO17645.1"/>
    <property type="molecule type" value="Genomic_DNA"/>
</dbReference>
<evidence type="ECO:0000256" key="1">
    <source>
        <dbReference type="ARBA" id="ARBA00004651"/>
    </source>
</evidence>
<feature type="transmembrane region" description="Helical" evidence="8">
    <location>
        <begin position="284"/>
        <end position="305"/>
    </location>
</feature>
<keyword evidence="6 8" id="KW-1133">Transmembrane helix</keyword>
<keyword evidence="10" id="KW-1185">Reference proteome</keyword>
<proteinExistence type="inferred from homology"/>
<dbReference type="SUPFAM" id="SSF81345">
    <property type="entry name" value="ABC transporter involved in vitamin B12 uptake, BtuC"/>
    <property type="match status" value="1"/>
</dbReference>
<feature type="transmembrane region" description="Helical" evidence="8">
    <location>
        <begin position="218"/>
        <end position="245"/>
    </location>
</feature>
<dbReference type="GO" id="GO:0005886">
    <property type="term" value="C:plasma membrane"/>
    <property type="evidence" value="ECO:0007669"/>
    <property type="project" value="UniProtKB-SubCell"/>
</dbReference>
<dbReference type="GO" id="GO:0022857">
    <property type="term" value="F:transmembrane transporter activity"/>
    <property type="evidence" value="ECO:0007669"/>
    <property type="project" value="InterPro"/>
</dbReference>
<feature type="transmembrane region" description="Helical" evidence="8">
    <location>
        <begin position="42"/>
        <end position="59"/>
    </location>
</feature>
<dbReference type="InterPro" id="IPR000522">
    <property type="entry name" value="ABC_transptr_permease_BtuC"/>
</dbReference>
<keyword evidence="7 8" id="KW-0472">Membrane</keyword>
<comment type="subcellular location">
    <subcellularLocation>
        <location evidence="1">Cell membrane</location>
        <topology evidence="1">Multi-pass membrane protein</topology>
    </subcellularLocation>
</comment>
<dbReference type="Proteomes" id="UP000018466">
    <property type="component" value="Unassembled WGS sequence"/>
</dbReference>
<feature type="transmembrane region" description="Helical" evidence="8">
    <location>
        <begin position="98"/>
        <end position="116"/>
    </location>
</feature>
<evidence type="ECO:0000256" key="5">
    <source>
        <dbReference type="ARBA" id="ARBA00022692"/>
    </source>
</evidence>
<feature type="transmembrane region" description="Helical" evidence="8">
    <location>
        <begin position="71"/>
        <end position="92"/>
    </location>
</feature>
<evidence type="ECO:0000256" key="2">
    <source>
        <dbReference type="ARBA" id="ARBA00007935"/>
    </source>
</evidence>
<evidence type="ECO:0000256" key="7">
    <source>
        <dbReference type="ARBA" id="ARBA00023136"/>
    </source>
</evidence>
<dbReference type="PANTHER" id="PTHR30472">
    <property type="entry name" value="FERRIC ENTEROBACTIN TRANSPORT SYSTEM PERMEASE PROTEIN"/>
    <property type="match status" value="1"/>
</dbReference>
<feature type="transmembrane region" description="Helical" evidence="8">
    <location>
        <begin position="257"/>
        <end position="277"/>
    </location>
</feature>
<accession>A0AA36Y612</accession>
<evidence type="ECO:0000256" key="8">
    <source>
        <dbReference type="SAM" id="Phobius"/>
    </source>
</evidence>